<dbReference type="InterPro" id="IPR017452">
    <property type="entry name" value="GPCR_Rhodpsn_7TM"/>
</dbReference>
<evidence type="ECO:0000256" key="3">
    <source>
        <dbReference type="ARBA" id="ARBA00022692"/>
    </source>
</evidence>
<evidence type="ECO:0000256" key="4">
    <source>
        <dbReference type="ARBA" id="ARBA00022737"/>
    </source>
</evidence>
<feature type="transmembrane region" description="Helical" evidence="7">
    <location>
        <begin position="178"/>
        <end position="204"/>
    </location>
</feature>
<evidence type="ECO:0000256" key="1">
    <source>
        <dbReference type="ARBA" id="ARBA00004370"/>
    </source>
</evidence>
<evidence type="ECO:0000256" key="2">
    <source>
        <dbReference type="ARBA" id="ARBA00022614"/>
    </source>
</evidence>
<keyword evidence="3 7" id="KW-0812">Transmembrane</keyword>
<dbReference type="PRINTS" id="PR00237">
    <property type="entry name" value="GPCRRHODOPSN"/>
</dbReference>
<dbReference type="InterPro" id="IPR000276">
    <property type="entry name" value="GPCR_Rhodpsn"/>
</dbReference>
<dbReference type="Gene3D" id="1.20.1070.10">
    <property type="entry name" value="Rhodopsin 7-helix transmembrane proteins"/>
    <property type="match status" value="1"/>
</dbReference>
<dbReference type="Pfam" id="PF00001">
    <property type="entry name" value="7tm_1"/>
    <property type="match status" value="1"/>
</dbReference>
<dbReference type="PANTHER" id="PTHR24372:SF77">
    <property type="entry name" value="G-PROTEIN COUPLED RECEPTORS FAMILY 1 PROFILE DOMAIN-CONTAINING PROTEIN"/>
    <property type="match status" value="1"/>
</dbReference>
<feature type="domain" description="G-protein coupled receptors family 1 profile" evidence="8">
    <location>
        <begin position="158"/>
        <end position="424"/>
    </location>
</feature>
<dbReference type="GO" id="GO:0005886">
    <property type="term" value="C:plasma membrane"/>
    <property type="evidence" value="ECO:0007669"/>
    <property type="project" value="TreeGrafter"/>
</dbReference>
<keyword evidence="4" id="KW-0677">Repeat</keyword>
<feature type="transmembrane region" description="Helical" evidence="7">
    <location>
        <begin position="271"/>
        <end position="294"/>
    </location>
</feature>
<keyword evidence="2" id="KW-0433">Leucine-rich repeat</keyword>
<feature type="transmembrane region" description="Helical" evidence="7">
    <location>
        <begin position="359"/>
        <end position="381"/>
    </location>
</feature>
<evidence type="ECO:0000256" key="5">
    <source>
        <dbReference type="ARBA" id="ARBA00022989"/>
    </source>
</evidence>
<dbReference type="GO" id="GO:0009755">
    <property type="term" value="P:hormone-mediated signaling pathway"/>
    <property type="evidence" value="ECO:0007669"/>
    <property type="project" value="TreeGrafter"/>
</dbReference>
<feature type="transmembrane region" description="Helical" evidence="7">
    <location>
        <begin position="314"/>
        <end position="339"/>
    </location>
</feature>
<feature type="transmembrane region" description="Helical" evidence="7">
    <location>
        <begin position="144"/>
        <end position="166"/>
    </location>
</feature>
<dbReference type="GO" id="GO:0007189">
    <property type="term" value="P:adenylate cyclase-activating G protein-coupled receptor signaling pathway"/>
    <property type="evidence" value="ECO:0007669"/>
    <property type="project" value="TreeGrafter"/>
</dbReference>
<dbReference type="OrthoDB" id="1394818at2759"/>
<dbReference type="Proteomes" id="UP001163046">
    <property type="component" value="Unassembled WGS sequence"/>
</dbReference>
<dbReference type="PROSITE" id="PS50262">
    <property type="entry name" value="G_PROTEIN_RECEP_F1_2"/>
    <property type="match status" value="1"/>
</dbReference>
<reference evidence="9" key="1">
    <citation type="submission" date="2023-01" db="EMBL/GenBank/DDBJ databases">
        <title>Genome assembly of the deep-sea coral Lophelia pertusa.</title>
        <authorList>
            <person name="Herrera S."/>
            <person name="Cordes E."/>
        </authorList>
    </citation>
    <scope>NUCLEOTIDE SEQUENCE</scope>
    <source>
        <strain evidence="9">USNM1676648</strain>
        <tissue evidence="9">Polyp</tissue>
    </source>
</reference>
<comment type="caution">
    <text evidence="9">The sequence shown here is derived from an EMBL/GenBank/DDBJ whole genome shotgun (WGS) entry which is preliminary data.</text>
</comment>
<dbReference type="EMBL" id="MU826382">
    <property type="protein sequence ID" value="KAJ7377216.1"/>
    <property type="molecule type" value="Genomic_DNA"/>
</dbReference>
<evidence type="ECO:0000256" key="6">
    <source>
        <dbReference type="ARBA" id="ARBA00023136"/>
    </source>
</evidence>
<evidence type="ECO:0000313" key="9">
    <source>
        <dbReference type="EMBL" id="KAJ7377216.1"/>
    </source>
</evidence>
<feature type="transmembrane region" description="Helical" evidence="7">
    <location>
        <begin position="224"/>
        <end position="250"/>
    </location>
</feature>
<dbReference type="AlphaFoldDB" id="A0A9X0CVL4"/>
<feature type="transmembrane region" description="Helical" evidence="7">
    <location>
        <begin position="401"/>
        <end position="426"/>
    </location>
</feature>
<evidence type="ECO:0000259" key="8">
    <source>
        <dbReference type="PROSITE" id="PS50262"/>
    </source>
</evidence>
<gene>
    <name evidence="9" type="ORF">OS493_030418</name>
</gene>
<evidence type="ECO:0000313" key="10">
    <source>
        <dbReference type="Proteomes" id="UP001163046"/>
    </source>
</evidence>
<name>A0A9X0CVL4_9CNID</name>
<proteinExistence type="predicted"/>
<dbReference type="GO" id="GO:0008528">
    <property type="term" value="F:G protein-coupled peptide receptor activity"/>
    <property type="evidence" value="ECO:0007669"/>
    <property type="project" value="TreeGrafter"/>
</dbReference>
<dbReference type="PANTHER" id="PTHR24372">
    <property type="entry name" value="GLYCOPROTEIN HORMONE RECEPTOR"/>
    <property type="match status" value="1"/>
</dbReference>
<sequence length="480" mass="53065">MDAANSFPGPFPLTEKEKRLGTKLDLSFNPLQRWEGDVITQLPNLVTLKVTGSAWTPDSNILSMPLLGCIVGVTWSDECVNCSLWKMNISILNLEGGNSNPVLKFIEHGFYPFCSQMKPRCFPRFLFLPSDTERTKITSVPKRLFYSSYIMGAIAVILNMIILITVMSSRSLCQTTSMLLITNMALCDLLIGIYSIIIGSLNIFNFLSNVSVNLNTDEKLVLGGGILCPLAAVIFTSAECVAAVTSLLLTVEKYCSIVYCMNPDRRLSKKVAAVCLLFAWILSLGYALSPFLRVLNISYSATMMCSFPVAEKNTFLICLGVLIALYLTNIPLYVGIFRFVRHSGAQLGVKREAAILKKIALVVGSNFVLLLTPMILIITFVPVKSIHHTIQLNSDSSTQVLFVFGFWFPIACLGLNSCINPILCAFRQGQFVKRIRKVLKLPRIPSFVETLRRHEGTASLSQLSTASSQIVLCKVTHLDS</sequence>
<organism evidence="9 10">
    <name type="scientific">Desmophyllum pertusum</name>
    <dbReference type="NCBI Taxonomy" id="174260"/>
    <lineage>
        <taxon>Eukaryota</taxon>
        <taxon>Metazoa</taxon>
        <taxon>Cnidaria</taxon>
        <taxon>Anthozoa</taxon>
        <taxon>Hexacorallia</taxon>
        <taxon>Scleractinia</taxon>
        <taxon>Caryophylliina</taxon>
        <taxon>Caryophylliidae</taxon>
        <taxon>Desmophyllum</taxon>
    </lineage>
</organism>
<protein>
    <recommendedName>
        <fullName evidence="8">G-protein coupled receptors family 1 profile domain-containing protein</fullName>
    </recommendedName>
</protein>
<keyword evidence="5 7" id="KW-1133">Transmembrane helix</keyword>
<keyword evidence="10" id="KW-1185">Reference proteome</keyword>
<dbReference type="SUPFAM" id="SSF81321">
    <property type="entry name" value="Family A G protein-coupled receptor-like"/>
    <property type="match status" value="1"/>
</dbReference>
<evidence type="ECO:0000256" key="7">
    <source>
        <dbReference type="SAM" id="Phobius"/>
    </source>
</evidence>
<accession>A0A9X0CVL4</accession>
<comment type="subcellular location">
    <subcellularLocation>
        <location evidence="1">Membrane</location>
    </subcellularLocation>
</comment>
<keyword evidence="6 7" id="KW-0472">Membrane</keyword>